<name>A0A4Z0YLS8_9PEZI</name>
<evidence type="ECO:0000313" key="2">
    <source>
        <dbReference type="Proteomes" id="UP000297716"/>
    </source>
</evidence>
<reference evidence="1 2" key="1">
    <citation type="submission" date="2019-03" db="EMBL/GenBank/DDBJ databases">
        <title>Draft genome sequence of Xylaria hypoxylon DSM 108379, a ubiquitous saprotrophic-parasitic fungi on hardwood.</title>
        <authorList>
            <person name="Buettner E."/>
            <person name="Leonhardt S."/>
            <person name="Gebauer A.M."/>
            <person name="Liers C."/>
            <person name="Hofrichter M."/>
            <person name="Kellner H."/>
        </authorList>
    </citation>
    <scope>NUCLEOTIDE SEQUENCE [LARGE SCALE GENOMIC DNA]</scope>
    <source>
        <strain evidence="1 2">DSM 108379</strain>
    </source>
</reference>
<dbReference type="STRING" id="37992.A0A4Z0YLS8"/>
<dbReference type="InterPro" id="IPR007817">
    <property type="entry name" value="Isocyanide_synthase_DIT1"/>
</dbReference>
<dbReference type="Pfam" id="PF05141">
    <property type="entry name" value="DIT1_PvcA"/>
    <property type="match status" value="1"/>
</dbReference>
<proteinExistence type="predicted"/>
<comment type="caution">
    <text evidence="1">The sequence shown here is derived from an EMBL/GenBank/DDBJ whole genome shotgun (WGS) entry which is preliminary data.</text>
</comment>
<dbReference type="OrthoDB" id="429813at2759"/>
<dbReference type="AlphaFoldDB" id="A0A4Z0YLS8"/>
<evidence type="ECO:0008006" key="3">
    <source>
        <dbReference type="Google" id="ProtNLM"/>
    </source>
</evidence>
<dbReference type="EMBL" id="SKBN01000256">
    <property type="protein sequence ID" value="TGJ79880.1"/>
    <property type="molecule type" value="Genomic_DNA"/>
</dbReference>
<keyword evidence="2" id="KW-1185">Reference proteome</keyword>
<dbReference type="Proteomes" id="UP000297716">
    <property type="component" value="Unassembled WGS sequence"/>
</dbReference>
<dbReference type="PANTHER" id="PTHR37285:SF6">
    <property type="entry name" value="BIOSYNTHESIS PROTEIN, PUTATIVE (AFU_ORTHOLOGUE AFUA_5G02660)-RELATED"/>
    <property type="match status" value="1"/>
</dbReference>
<dbReference type="PANTHER" id="PTHR37285">
    <property type="entry name" value="SPORE WALL MATURATION PROTEIN DIT1"/>
    <property type="match status" value="1"/>
</dbReference>
<sequence>MDSVHVVDYSPTPSQAPCSVKKALQPVVSAIDSPKDNANTPSAEKVKRVLQNKCSVDETAPRTHQATAVEVLDIITSYGVHSERNSGPLDTFDMFLPIVTKHVAAGVPVRILLPGFPFKENSKNLVVGSLPDLGEELALAHLQGLCDNISARYEKGAEILICSDGLVYNGK</sequence>
<gene>
    <name evidence="1" type="ORF">E0Z10_g8891</name>
</gene>
<evidence type="ECO:0000313" key="1">
    <source>
        <dbReference type="EMBL" id="TGJ79880.1"/>
    </source>
</evidence>
<organism evidence="1 2">
    <name type="scientific">Xylaria hypoxylon</name>
    <dbReference type="NCBI Taxonomy" id="37992"/>
    <lineage>
        <taxon>Eukaryota</taxon>
        <taxon>Fungi</taxon>
        <taxon>Dikarya</taxon>
        <taxon>Ascomycota</taxon>
        <taxon>Pezizomycotina</taxon>
        <taxon>Sordariomycetes</taxon>
        <taxon>Xylariomycetidae</taxon>
        <taxon>Xylariales</taxon>
        <taxon>Xylariaceae</taxon>
        <taxon>Xylaria</taxon>
    </lineage>
</organism>
<protein>
    <recommendedName>
        <fullName evidence="3">Pyoverdine/dityrosine biosynthesis protein</fullName>
    </recommendedName>
</protein>
<accession>A0A4Z0YLS8</accession>